<proteinExistence type="predicted"/>
<accession>A0A9R1X4U4</accession>
<dbReference type="Gene3D" id="2.30.29.30">
    <property type="entry name" value="Pleckstrin-homology domain (PH domain)/Phosphotyrosine-binding domain (PTB)"/>
    <property type="match status" value="1"/>
</dbReference>
<dbReference type="InterPro" id="IPR011993">
    <property type="entry name" value="PH-like_dom_sf"/>
</dbReference>
<dbReference type="AlphaFoldDB" id="A0A9R1X4U4"/>
<name>A0A9R1X4U4_LACSA</name>
<gene>
    <name evidence="1" type="ORF">LSAT_V11C600328810</name>
</gene>
<keyword evidence="2" id="KW-1185">Reference proteome</keyword>
<organism evidence="1 2">
    <name type="scientific">Lactuca sativa</name>
    <name type="common">Garden lettuce</name>
    <dbReference type="NCBI Taxonomy" id="4236"/>
    <lineage>
        <taxon>Eukaryota</taxon>
        <taxon>Viridiplantae</taxon>
        <taxon>Streptophyta</taxon>
        <taxon>Embryophyta</taxon>
        <taxon>Tracheophyta</taxon>
        <taxon>Spermatophyta</taxon>
        <taxon>Magnoliopsida</taxon>
        <taxon>eudicotyledons</taxon>
        <taxon>Gunneridae</taxon>
        <taxon>Pentapetalae</taxon>
        <taxon>asterids</taxon>
        <taxon>campanulids</taxon>
        <taxon>Asterales</taxon>
        <taxon>Asteraceae</taxon>
        <taxon>Cichorioideae</taxon>
        <taxon>Cichorieae</taxon>
        <taxon>Lactucinae</taxon>
        <taxon>Lactuca</taxon>
    </lineage>
</organism>
<evidence type="ECO:0000313" key="1">
    <source>
        <dbReference type="EMBL" id="KAJ0200800.1"/>
    </source>
</evidence>
<protein>
    <submittedName>
        <fullName evidence="1">Uncharacterized protein</fullName>
    </submittedName>
</protein>
<evidence type="ECO:0000313" key="2">
    <source>
        <dbReference type="Proteomes" id="UP000235145"/>
    </source>
</evidence>
<dbReference type="EMBL" id="NBSK02000006">
    <property type="protein sequence ID" value="KAJ0200800.1"/>
    <property type="molecule type" value="Genomic_DNA"/>
</dbReference>
<sequence length="111" mass="12092">MAVYILGKGHGGLFNTGEAGTIVVTNFLLVFLSEESMEVNALGTIPLATIEKFNKIVSFCVQICSPISVKSFFDPKLMLILGRKYQNKLLEMIDDRGTCTSLLKLMTVSGA</sequence>
<dbReference type="Proteomes" id="UP000235145">
    <property type="component" value="Unassembled WGS sequence"/>
</dbReference>
<reference evidence="1 2" key="1">
    <citation type="journal article" date="2017" name="Nat. Commun.">
        <title>Genome assembly with in vitro proximity ligation data and whole-genome triplication in lettuce.</title>
        <authorList>
            <person name="Reyes-Chin-Wo S."/>
            <person name="Wang Z."/>
            <person name="Yang X."/>
            <person name="Kozik A."/>
            <person name="Arikit S."/>
            <person name="Song C."/>
            <person name="Xia L."/>
            <person name="Froenicke L."/>
            <person name="Lavelle D.O."/>
            <person name="Truco M.J."/>
            <person name="Xia R."/>
            <person name="Zhu S."/>
            <person name="Xu C."/>
            <person name="Xu H."/>
            <person name="Xu X."/>
            <person name="Cox K."/>
            <person name="Korf I."/>
            <person name="Meyers B.C."/>
            <person name="Michelmore R.W."/>
        </authorList>
    </citation>
    <scope>NUCLEOTIDE SEQUENCE [LARGE SCALE GENOMIC DNA]</scope>
    <source>
        <strain evidence="2">cv. Salinas</strain>
        <tissue evidence="1">Seedlings</tissue>
    </source>
</reference>
<comment type="caution">
    <text evidence="1">The sequence shown here is derived from an EMBL/GenBank/DDBJ whole genome shotgun (WGS) entry which is preliminary data.</text>
</comment>